<protein>
    <submittedName>
        <fullName evidence="5">Predicted protein</fullName>
    </submittedName>
</protein>
<dbReference type="GO" id="GO:0008171">
    <property type="term" value="F:O-methyltransferase activity"/>
    <property type="evidence" value="ECO:0007669"/>
    <property type="project" value="InterPro"/>
</dbReference>
<reference evidence="5 6" key="1">
    <citation type="journal article" date="2008" name="Nature">
        <title>The genome of Laccaria bicolor provides insights into mycorrhizal symbiosis.</title>
        <authorList>
            <person name="Martin F."/>
            <person name="Aerts A."/>
            <person name="Ahren D."/>
            <person name="Brun A."/>
            <person name="Danchin E.G.J."/>
            <person name="Duchaussoy F."/>
            <person name="Gibon J."/>
            <person name="Kohler A."/>
            <person name="Lindquist E."/>
            <person name="Pereda V."/>
            <person name="Salamov A."/>
            <person name="Shapiro H.J."/>
            <person name="Wuyts J."/>
            <person name="Blaudez D."/>
            <person name="Buee M."/>
            <person name="Brokstein P."/>
            <person name="Canbaeck B."/>
            <person name="Cohen D."/>
            <person name="Courty P.E."/>
            <person name="Coutinho P.M."/>
            <person name="Delaruelle C."/>
            <person name="Detter J.C."/>
            <person name="Deveau A."/>
            <person name="DiFazio S."/>
            <person name="Duplessis S."/>
            <person name="Fraissinet-Tachet L."/>
            <person name="Lucic E."/>
            <person name="Frey-Klett P."/>
            <person name="Fourrey C."/>
            <person name="Feussner I."/>
            <person name="Gay G."/>
            <person name="Grimwood J."/>
            <person name="Hoegger P.J."/>
            <person name="Jain P."/>
            <person name="Kilaru S."/>
            <person name="Labbe J."/>
            <person name="Lin Y.C."/>
            <person name="Legue V."/>
            <person name="Le Tacon F."/>
            <person name="Marmeisse R."/>
            <person name="Melayah D."/>
            <person name="Montanini B."/>
            <person name="Muratet M."/>
            <person name="Nehls U."/>
            <person name="Niculita-Hirzel H."/>
            <person name="Oudot-Le Secq M.P."/>
            <person name="Peter M."/>
            <person name="Quesneville H."/>
            <person name="Rajashekar B."/>
            <person name="Reich M."/>
            <person name="Rouhier N."/>
            <person name="Schmutz J."/>
            <person name="Yin T."/>
            <person name="Chalot M."/>
            <person name="Henrissat B."/>
            <person name="Kuees U."/>
            <person name="Lucas S."/>
            <person name="Van de Peer Y."/>
            <person name="Podila G.K."/>
            <person name="Polle A."/>
            <person name="Pukkila P.J."/>
            <person name="Richardson P.M."/>
            <person name="Rouze P."/>
            <person name="Sanders I.R."/>
            <person name="Stajich J.E."/>
            <person name="Tunlid A."/>
            <person name="Tuskan G."/>
            <person name="Grigoriev I.V."/>
        </authorList>
    </citation>
    <scope>NUCLEOTIDE SEQUENCE [LARGE SCALE GENOMIC DNA]</scope>
    <source>
        <strain evidence="6">S238N-H82 / ATCC MYA-4686</strain>
    </source>
</reference>
<keyword evidence="6" id="KW-1185">Reference proteome</keyword>
<feature type="domain" description="O-methyltransferase C-terminal" evidence="4">
    <location>
        <begin position="10"/>
        <end position="91"/>
    </location>
</feature>
<dbReference type="Pfam" id="PF00891">
    <property type="entry name" value="Methyltransf_2"/>
    <property type="match status" value="1"/>
</dbReference>
<keyword evidence="2" id="KW-0808">Transferase</keyword>
<proteinExistence type="predicted"/>
<dbReference type="KEGG" id="lbc:LACBIDRAFT_330149"/>
<dbReference type="InterPro" id="IPR016461">
    <property type="entry name" value="COMT-like"/>
</dbReference>
<keyword evidence="3" id="KW-0949">S-adenosyl-L-methionine</keyword>
<dbReference type="Gene3D" id="3.40.50.150">
    <property type="entry name" value="Vaccinia Virus protein VP39"/>
    <property type="match status" value="1"/>
</dbReference>
<evidence type="ECO:0000256" key="3">
    <source>
        <dbReference type="ARBA" id="ARBA00022691"/>
    </source>
</evidence>
<evidence type="ECO:0000259" key="4">
    <source>
        <dbReference type="Pfam" id="PF00891"/>
    </source>
</evidence>
<dbReference type="RefSeq" id="XP_001884331.1">
    <property type="nucleotide sequence ID" value="XM_001884296.1"/>
</dbReference>
<dbReference type="OrthoDB" id="2410195at2759"/>
<organism evidence="6">
    <name type="scientific">Laccaria bicolor (strain S238N-H82 / ATCC MYA-4686)</name>
    <name type="common">Bicoloured deceiver</name>
    <name type="synonym">Laccaria laccata var. bicolor</name>
    <dbReference type="NCBI Taxonomy" id="486041"/>
    <lineage>
        <taxon>Eukaryota</taxon>
        <taxon>Fungi</taxon>
        <taxon>Dikarya</taxon>
        <taxon>Basidiomycota</taxon>
        <taxon>Agaricomycotina</taxon>
        <taxon>Agaricomycetes</taxon>
        <taxon>Agaricomycetidae</taxon>
        <taxon>Agaricales</taxon>
        <taxon>Agaricineae</taxon>
        <taxon>Hydnangiaceae</taxon>
        <taxon>Laccaria</taxon>
    </lineage>
</organism>
<accession>B0DKG3</accession>
<dbReference type="AlphaFoldDB" id="B0DKG3"/>
<keyword evidence="1" id="KW-0489">Methyltransferase</keyword>
<evidence type="ECO:0000313" key="6">
    <source>
        <dbReference type="Proteomes" id="UP000001194"/>
    </source>
</evidence>
<dbReference type="PROSITE" id="PS51683">
    <property type="entry name" value="SAM_OMT_II"/>
    <property type="match status" value="1"/>
</dbReference>
<dbReference type="PANTHER" id="PTHR43712">
    <property type="entry name" value="PUTATIVE (AFU_ORTHOLOGUE AFUA_4G14580)-RELATED"/>
    <property type="match status" value="1"/>
</dbReference>
<dbReference type="InterPro" id="IPR001077">
    <property type="entry name" value="COMT_C"/>
</dbReference>
<gene>
    <name evidence="5" type="ORF">LACBIDRAFT_330149</name>
</gene>
<dbReference type="GO" id="GO:0032259">
    <property type="term" value="P:methylation"/>
    <property type="evidence" value="ECO:0007669"/>
    <property type="project" value="UniProtKB-KW"/>
</dbReference>
<dbReference type="InParanoid" id="B0DKG3"/>
<dbReference type="HOGENOM" id="CLU_1927982_0_0_1"/>
<evidence type="ECO:0000256" key="2">
    <source>
        <dbReference type="ARBA" id="ARBA00022679"/>
    </source>
</evidence>
<name>B0DKG3_LACBS</name>
<dbReference type="Proteomes" id="UP000001194">
    <property type="component" value="Unassembled WGS sequence"/>
</dbReference>
<sequence>MAKRFPTLQQDLPERILQARNEFWPRNCPKAMKEKRIEFQSMEFLTESPIKSNVYLLKKIIHDWPDADSIKILPGVRKAKAPYSRVLTLSSDIHLRRADSSLFEKKRTKKVEDCRDNLFAEISCSIKFMDS</sequence>
<evidence type="ECO:0000313" key="5">
    <source>
        <dbReference type="EMBL" id="EDR04941.1"/>
    </source>
</evidence>
<dbReference type="GeneID" id="6079891"/>
<dbReference type="EMBL" id="DS547115">
    <property type="protein sequence ID" value="EDR04941.1"/>
    <property type="molecule type" value="Genomic_DNA"/>
</dbReference>
<dbReference type="PANTHER" id="PTHR43712:SF2">
    <property type="entry name" value="O-METHYLTRANSFERASE CICE"/>
    <property type="match status" value="1"/>
</dbReference>
<dbReference type="InterPro" id="IPR029063">
    <property type="entry name" value="SAM-dependent_MTases_sf"/>
</dbReference>
<evidence type="ECO:0000256" key="1">
    <source>
        <dbReference type="ARBA" id="ARBA00022603"/>
    </source>
</evidence>